<organism evidence="1 2">
    <name type="scientific">Candidatus Limisoma faecipullorum</name>
    <dbReference type="NCBI Taxonomy" id="2840854"/>
    <lineage>
        <taxon>Bacteria</taxon>
        <taxon>Pseudomonadati</taxon>
        <taxon>Bacteroidota</taxon>
        <taxon>Bacteroidia</taxon>
        <taxon>Bacteroidales</taxon>
        <taxon>Candidatus Limisoma</taxon>
    </lineage>
</organism>
<proteinExistence type="predicted"/>
<evidence type="ECO:0000313" key="1">
    <source>
        <dbReference type="EMBL" id="MBO8476980.1"/>
    </source>
</evidence>
<gene>
    <name evidence="1" type="ORF">IAB88_08310</name>
</gene>
<name>A0A9D9IRS3_9BACT</name>
<protein>
    <submittedName>
        <fullName evidence="1">Uncharacterized protein</fullName>
    </submittedName>
</protein>
<reference evidence="1" key="1">
    <citation type="submission" date="2020-10" db="EMBL/GenBank/DDBJ databases">
        <authorList>
            <person name="Gilroy R."/>
        </authorList>
    </citation>
    <scope>NUCLEOTIDE SEQUENCE</scope>
    <source>
        <strain evidence="1">6919</strain>
    </source>
</reference>
<dbReference type="EMBL" id="JADIMC010000097">
    <property type="protein sequence ID" value="MBO8476980.1"/>
    <property type="molecule type" value="Genomic_DNA"/>
</dbReference>
<sequence>MAIINRARVIRPSSRQETSSYKVDIKNRDENDDLCVTVTHESNPGFHKKFYFSAKQLHEKKSLHFDWNGKSVVWKGGIIPTKIL</sequence>
<evidence type="ECO:0000313" key="2">
    <source>
        <dbReference type="Proteomes" id="UP000823598"/>
    </source>
</evidence>
<dbReference type="Proteomes" id="UP000823598">
    <property type="component" value="Unassembled WGS sequence"/>
</dbReference>
<dbReference type="AlphaFoldDB" id="A0A9D9IRS3"/>
<comment type="caution">
    <text evidence="1">The sequence shown here is derived from an EMBL/GenBank/DDBJ whole genome shotgun (WGS) entry which is preliminary data.</text>
</comment>
<reference evidence="1" key="2">
    <citation type="journal article" date="2021" name="PeerJ">
        <title>Extensive microbial diversity within the chicken gut microbiome revealed by metagenomics and culture.</title>
        <authorList>
            <person name="Gilroy R."/>
            <person name="Ravi A."/>
            <person name="Getino M."/>
            <person name="Pursley I."/>
            <person name="Horton D.L."/>
            <person name="Alikhan N.F."/>
            <person name="Baker D."/>
            <person name="Gharbi K."/>
            <person name="Hall N."/>
            <person name="Watson M."/>
            <person name="Adriaenssens E.M."/>
            <person name="Foster-Nyarko E."/>
            <person name="Jarju S."/>
            <person name="Secka A."/>
            <person name="Antonio M."/>
            <person name="Oren A."/>
            <person name="Chaudhuri R.R."/>
            <person name="La Ragione R."/>
            <person name="Hildebrand F."/>
            <person name="Pallen M.J."/>
        </authorList>
    </citation>
    <scope>NUCLEOTIDE SEQUENCE</scope>
    <source>
        <strain evidence="1">6919</strain>
    </source>
</reference>
<accession>A0A9D9IRS3</accession>